<accession>A0AAD8PKE7</accession>
<dbReference type="AlphaFoldDB" id="A0AAD8PKE7"/>
<organism evidence="1 2">
    <name type="scientific">Colletotrichum navitas</name>
    <dbReference type="NCBI Taxonomy" id="681940"/>
    <lineage>
        <taxon>Eukaryota</taxon>
        <taxon>Fungi</taxon>
        <taxon>Dikarya</taxon>
        <taxon>Ascomycota</taxon>
        <taxon>Pezizomycotina</taxon>
        <taxon>Sordariomycetes</taxon>
        <taxon>Hypocreomycetidae</taxon>
        <taxon>Glomerellales</taxon>
        <taxon>Glomerellaceae</taxon>
        <taxon>Colletotrichum</taxon>
        <taxon>Colletotrichum graminicola species complex</taxon>
    </lineage>
</organism>
<protein>
    <submittedName>
        <fullName evidence="1">Uncharacterized protein</fullName>
    </submittedName>
</protein>
<dbReference type="GeneID" id="85443547"/>
<evidence type="ECO:0000313" key="1">
    <source>
        <dbReference type="EMBL" id="KAK1569398.1"/>
    </source>
</evidence>
<dbReference type="Proteomes" id="UP001230504">
    <property type="component" value="Unassembled WGS sequence"/>
</dbReference>
<gene>
    <name evidence="1" type="ORF">LY79DRAFT_572036</name>
</gene>
<keyword evidence="2" id="KW-1185">Reference proteome</keyword>
<evidence type="ECO:0000313" key="2">
    <source>
        <dbReference type="Proteomes" id="UP001230504"/>
    </source>
</evidence>
<dbReference type="RefSeq" id="XP_060407644.1">
    <property type="nucleotide sequence ID" value="XM_060559307.1"/>
</dbReference>
<dbReference type="EMBL" id="JAHLJV010000137">
    <property type="protein sequence ID" value="KAK1569398.1"/>
    <property type="molecule type" value="Genomic_DNA"/>
</dbReference>
<comment type="caution">
    <text evidence="1">The sequence shown here is derived from an EMBL/GenBank/DDBJ whole genome shotgun (WGS) entry which is preliminary data.</text>
</comment>
<name>A0AAD8PKE7_9PEZI</name>
<reference evidence="1" key="1">
    <citation type="submission" date="2021-06" db="EMBL/GenBank/DDBJ databases">
        <title>Comparative genomics, transcriptomics and evolutionary studies reveal genomic signatures of adaptation to plant cell wall in hemibiotrophic fungi.</title>
        <authorList>
            <consortium name="DOE Joint Genome Institute"/>
            <person name="Baroncelli R."/>
            <person name="Diaz J.F."/>
            <person name="Benocci T."/>
            <person name="Peng M."/>
            <person name="Battaglia E."/>
            <person name="Haridas S."/>
            <person name="Andreopoulos W."/>
            <person name="Labutti K."/>
            <person name="Pangilinan J."/>
            <person name="Floch G.L."/>
            <person name="Makela M.R."/>
            <person name="Henrissat B."/>
            <person name="Grigoriev I.V."/>
            <person name="Crouch J.A."/>
            <person name="De Vries R.P."/>
            <person name="Sukno S.A."/>
            <person name="Thon M.R."/>
        </authorList>
    </citation>
    <scope>NUCLEOTIDE SEQUENCE</scope>
    <source>
        <strain evidence="1">CBS 125086</strain>
    </source>
</reference>
<proteinExistence type="predicted"/>
<sequence>MSAAPTRPGTLQLSPAMSRKPTVSALSCYILQSQLPKTGTGRIPVQFGRRPQRIQIYYRNKGTTL</sequence>